<proteinExistence type="predicted"/>
<name>A0ABY2GX65_9HYPO</name>
<protein>
    <submittedName>
        <fullName evidence="2">Uncharacterized protein</fullName>
    </submittedName>
</protein>
<feature type="compositionally biased region" description="Polar residues" evidence="1">
    <location>
        <begin position="33"/>
        <end position="52"/>
    </location>
</feature>
<reference evidence="2 3" key="1">
    <citation type="submission" date="2018-01" db="EMBL/GenBank/DDBJ databases">
        <title>Genome characterization of the sugarcane-associated fungus Trichoderma ghanense CCMA-1212 and their application in lignocelulose bioconversion.</title>
        <authorList>
            <person name="Steindorff A.S."/>
            <person name="Mendes T.D."/>
            <person name="Vilela E.S.D."/>
            <person name="Rodrigues D.S."/>
            <person name="Formighieri E.F."/>
            <person name="Melo I.S."/>
            <person name="Favaro L.C.L."/>
        </authorList>
    </citation>
    <scope>NUCLEOTIDE SEQUENCE [LARGE SCALE GENOMIC DNA]</scope>
    <source>
        <strain evidence="2 3">CCMA-1212</strain>
    </source>
</reference>
<sequence length="157" mass="16916">MTASSFHRRAYDPPCLSHHRRIAETRPPARSLVRNSTQINSTRQDTATNTARHTQHLAHHPSMPMPCPATQATFSLPPCPVSGLTLQPKRLRRANHDATPAVTDTARQDPSNPLARRAFLHSAPAAKGGSDPCAIARGSARGGLSLADAFFLCVLLS</sequence>
<organism evidence="2 3">
    <name type="scientific">Trichoderma ghanense</name>
    <dbReference type="NCBI Taxonomy" id="65468"/>
    <lineage>
        <taxon>Eukaryota</taxon>
        <taxon>Fungi</taxon>
        <taxon>Dikarya</taxon>
        <taxon>Ascomycota</taxon>
        <taxon>Pezizomycotina</taxon>
        <taxon>Sordariomycetes</taxon>
        <taxon>Hypocreomycetidae</taxon>
        <taxon>Hypocreales</taxon>
        <taxon>Hypocreaceae</taxon>
        <taxon>Trichoderma</taxon>
    </lineage>
</organism>
<evidence type="ECO:0000256" key="1">
    <source>
        <dbReference type="SAM" id="MobiDB-lite"/>
    </source>
</evidence>
<dbReference type="Proteomes" id="UP001642720">
    <property type="component" value="Unassembled WGS sequence"/>
</dbReference>
<feature type="region of interest" description="Disordered" evidence="1">
    <location>
        <begin position="18"/>
        <end position="63"/>
    </location>
</feature>
<keyword evidence="3" id="KW-1185">Reference proteome</keyword>
<dbReference type="RefSeq" id="XP_073556068.1">
    <property type="nucleotide sequence ID" value="XM_073705426.1"/>
</dbReference>
<dbReference type="EMBL" id="PPTA01000012">
    <property type="protein sequence ID" value="TFA99866.1"/>
    <property type="molecule type" value="Genomic_DNA"/>
</dbReference>
<evidence type="ECO:0000313" key="2">
    <source>
        <dbReference type="EMBL" id="TFA99866.1"/>
    </source>
</evidence>
<gene>
    <name evidence="2" type="ORF">CCMA1212_008285</name>
</gene>
<accession>A0ABY2GX65</accession>
<evidence type="ECO:0000313" key="3">
    <source>
        <dbReference type="Proteomes" id="UP001642720"/>
    </source>
</evidence>
<dbReference type="GeneID" id="300579876"/>
<comment type="caution">
    <text evidence="2">The sequence shown here is derived from an EMBL/GenBank/DDBJ whole genome shotgun (WGS) entry which is preliminary data.</text>
</comment>